<feature type="non-terminal residue" evidence="1">
    <location>
        <position position="91"/>
    </location>
</feature>
<evidence type="ECO:0000313" key="1">
    <source>
        <dbReference type="EMBL" id="CAG8837397.1"/>
    </source>
</evidence>
<evidence type="ECO:0000313" key="2">
    <source>
        <dbReference type="Proteomes" id="UP000789901"/>
    </source>
</evidence>
<sequence length="91" mass="10571">YTVTNVLNTGGDLCRIWAEDSNQNRIAGDTDYHECTNDQRPESFSFSDETYWVHAKVEGSFEDDKTRGPYNDNTCFTIYGDVDDWHFDQTE</sequence>
<feature type="non-terminal residue" evidence="1">
    <location>
        <position position="1"/>
    </location>
</feature>
<organism evidence="1 2">
    <name type="scientific">Gigaspora margarita</name>
    <dbReference type="NCBI Taxonomy" id="4874"/>
    <lineage>
        <taxon>Eukaryota</taxon>
        <taxon>Fungi</taxon>
        <taxon>Fungi incertae sedis</taxon>
        <taxon>Mucoromycota</taxon>
        <taxon>Glomeromycotina</taxon>
        <taxon>Glomeromycetes</taxon>
        <taxon>Diversisporales</taxon>
        <taxon>Gigasporaceae</taxon>
        <taxon>Gigaspora</taxon>
    </lineage>
</organism>
<accession>A0ABN7WPC1</accession>
<dbReference type="EMBL" id="CAJVQB010055790">
    <property type="protein sequence ID" value="CAG8837397.1"/>
    <property type="molecule type" value="Genomic_DNA"/>
</dbReference>
<protein>
    <submittedName>
        <fullName evidence="1">42260_t:CDS:1</fullName>
    </submittedName>
</protein>
<comment type="caution">
    <text evidence="1">The sequence shown here is derived from an EMBL/GenBank/DDBJ whole genome shotgun (WGS) entry which is preliminary data.</text>
</comment>
<keyword evidence="2" id="KW-1185">Reference proteome</keyword>
<dbReference type="Proteomes" id="UP000789901">
    <property type="component" value="Unassembled WGS sequence"/>
</dbReference>
<gene>
    <name evidence="1" type="ORF">GMARGA_LOCUS33479</name>
</gene>
<proteinExistence type="predicted"/>
<reference evidence="1 2" key="1">
    <citation type="submission" date="2021-06" db="EMBL/GenBank/DDBJ databases">
        <authorList>
            <person name="Kallberg Y."/>
            <person name="Tangrot J."/>
            <person name="Rosling A."/>
        </authorList>
    </citation>
    <scope>NUCLEOTIDE SEQUENCE [LARGE SCALE GENOMIC DNA]</scope>
    <source>
        <strain evidence="1 2">120-4 pot B 10/14</strain>
    </source>
</reference>
<name>A0ABN7WPC1_GIGMA</name>